<keyword evidence="2" id="KW-1185">Reference proteome</keyword>
<dbReference type="RefSeq" id="WP_187519712.1">
    <property type="nucleotide sequence ID" value="NZ_JACONV010000024.1"/>
</dbReference>
<dbReference type="Proteomes" id="UP000660131">
    <property type="component" value="Unassembled WGS sequence"/>
</dbReference>
<proteinExistence type="predicted"/>
<sequence length="73" mass="8820">MRLIQEHKHSQTSLYVYAEDSYDPMTPVDGSGTLQKIRYYHNNLNDLLEQLTETDDRTVWQARYRIWQTEQNN</sequence>
<dbReference type="EMBL" id="JACONV010000024">
    <property type="protein sequence ID" value="MBC3957576.1"/>
    <property type="molecule type" value="Genomic_DNA"/>
</dbReference>
<accession>A0ABR7BK86</accession>
<comment type="caution">
    <text evidence="1">The sequence shown here is derived from an EMBL/GenBank/DDBJ whole genome shotgun (WGS) entry which is preliminary data.</text>
</comment>
<organism evidence="1 2">
    <name type="scientific">Pseudomonas triticifolii</name>
    <dbReference type="NCBI Taxonomy" id="2762592"/>
    <lineage>
        <taxon>Bacteria</taxon>
        <taxon>Pseudomonadati</taxon>
        <taxon>Pseudomonadota</taxon>
        <taxon>Gammaproteobacteria</taxon>
        <taxon>Pseudomonadales</taxon>
        <taxon>Pseudomonadaceae</taxon>
        <taxon>Pseudomonas</taxon>
    </lineage>
</organism>
<gene>
    <name evidence="1" type="ORF">H8S56_21465</name>
</gene>
<protein>
    <submittedName>
        <fullName evidence="1">Uncharacterized protein</fullName>
    </submittedName>
</protein>
<evidence type="ECO:0000313" key="1">
    <source>
        <dbReference type="EMBL" id="MBC3957576.1"/>
    </source>
</evidence>
<evidence type="ECO:0000313" key="2">
    <source>
        <dbReference type="Proteomes" id="UP000660131"/>
    </source>
</evidence>
<reference evidence="1 2" key="1">
    <citation type="submission" date="2020-08" db="EMBL/GenBank/DDBJ databases">
        <title>Putative novel bacterial strains isolated from necrotic wheat leaf tissues caused by Xanthomonas translucens.</title>
        <authorList>
            <person name="Tambong J.T."/>
        </authorList>
    </citation>
    <scope>NUCLEOTIDE SEQUENCE [LARGE SCALE GENOMIC DNA]</scope>
    <source>
        <strain evidence="1 2">DOAB 1067</strain>
    </source>
</reference>
<name>A0ABR7BK86_9PSED</name>